<name>A0AAN7W5U9_9PEZI</name>
<dbReference type="EMBL" id="JAVRQU010000010">
    <property type="protein sequence ID" value="KAK5698126.1"/>
    <property type="molecule type" value="Genomic_DNA"/>
</dbReference>
<organism evidence="2 3">
    <name type="scientific">Elasticomyces elasticus</name>
    <dbReference type="NCBI Taxonomy" id="574655"/>
    <lineage>
        <taxon>Eukaryota</taxon>
        <taxon>Fungi</taxon>
        <taxon>Dikarya</taxon>
        <taxon>Ascomycota</taxon>
        <taxon>Pezizomycotina</taxon>
        <taxon>Dothideomycetes</taxon>
        <taxon>Dothideomycetidae</taxon>
        <taxon>Mycosphaerellales</taxon>
        <taxon>Teratosphaeriaceae</taxon>
        <taxon>Elasticomyces</taxon>
    </lineage>
</organism>
<dbReference type="AlphaFoldDB" id="A0AAN7W5U9"/>
<evidence type="ECO:0000313" key="3">
    <source>
        <dbReference type="Proteomes" id="UP001310594"/>
    </source>
</evidence>
<feature type="transmembrane region" description="Helical" evidence="1">
    <location>
        <begin position="38"/>
        <end position="57"/>
    </location>
</feature>
<evidence type="ECO:0000256" key="1">
    <source>
        <dbReference type="SAM" id="Phobius"/>
    </source>
</evidence>
<gene>
    <name evidence="2" type="ORF">LTR97_007086</name>
</gene>
<accession>A0AAN7W5U9</accession>
<keyword evidence="1" id="KW-0812">Transmembrane</keyword>
<dbReference type="Proteomes" id="UP001310594">
    <property type="component" value="Unassembled WGS sequence"/>
</dbReference>
<sequence>MTTARPATTAAVLRAPSPSLNFATSRHGDSSDQSGLNILFGSLALVLAAISIGLAYLQFRKMQRKSDEEAPTIIELPVIGPNDVRGLKLGGKQRKESSRSRYDFRFSRTVFERQHVFQM</sequence>
<protein>
    <submittedName>
        <fullName evidence="2">Uncharacterized protein</fullName>
    </submittedName>
</protein>
<reference evidence="2" key="1">
    <citation type="submission" date="2023-08" db="EMBL/GenBank/DDBJ databases">
        <title>Black Yeasts Isolated from many extreme environments.</title>
        <authorList>
            <person name="Coleine C."/>
            <person name="Stajich J.E."/>
            <person name="Selbmann L."/>
        </authorList>
    </citation>
    <scope>NUCLEOTIDE SEQUENCE</scope>
    <source>
        <strain evidence="2">CCFEE 5810</strain>
    </source>
</reference>
<keyword evidence="1" id="KW-1133">Transmembrane helix</keyword>
<comment type="caution">
    <text evidence="2">The sequence shown here is derived from an EMBL/GenBank/DDBJ whole genome shotgun (WGS) entry which is preliminary data.</text>
</comment>
<keyword evidence="1" id="KW-0472">Membrane</keyword>
<evidence type="ECO:0000313" key="2">
    <source>
        <dbReference type="EMBL" id="KAK5698126.1"/>
    </source>
</evidence>
<proteinExistence type="predicted"/>